<dbReference type="GeneTree" id="ENSGT01120000277728"/>
<organism evidence="1 2">
    <name type="scientific">Oncorhynchus mykiss</name>
    <name type="common">Rainbow trout</name>
    <name type="synonym">Salmo gairdneri</name>
    <dbReference type="NCBI Taxonomy" id="8022"/>
    <lineage>
        <taxon>Eukaryota</taxon>
        <taxon>Metazoa</taxon>
        <taxon>Chordata</taxon>
        <taxon>Craniata</taxon>
        <taxon>Vertebrata</taxon>
        <taxon>Euteleostomi</taxon>
        <taxon>Actinopterygii</taxon>
        <taxon>Neopterygii</taxon>
        <taxon>Teleostei</taxon>
        <taxon>Protacanthopterygii</taxon>
        <taxon>Salmoniformes</taxon>
        <taxon>Salmonidae</taxon>
        <taxon>Salmoninae</taxon>
        <taxon>Oncorhynchus</taxon>
    </lineage>
</organism>
<sequence>RIGLTVTAPLASIKGDIDKVVLFLKPSCPYYIYYTTDKIHNFYNITGRDVTGARTVSGRIFVTLCQLGSPLYFKNVKCQKNSRENDLFQLLLLSSHSQWVRSLHTLN</sequence>
<evidence type="ECO:0000313" key="1">
    <source>
        <dbReference type="Ensembl" id="ENSOMYP00000033919.2"/>
    </source>
</evidence>
<reference evidence="1" key="1">
    <citation type="submission" date="2020-07" db="EMBL/GenBank/DDBJ databases">
        <title>A long reads based de novo assembly of the rainbow trout Arlee double haploid line genome.</title>
        <authorList>
            <person name="Gao G."/>
            <person name="Palti Y."/>
        </authorList>
    </citation>
    <scope>NUCLEOTIDE SEQUENCE [LARGE SCALE GENOMIC DNA]</scope>
</reference>
<keyword evidence="2" id="KW-1185">Reference proteome</keyword>
<dbReference type="AlphaFoldDB" id="A0A8C7QAT9"/>
<name>A0A8C7QAT9_ONCMY</name>
<evidence type="ECO:0000313" key="2">
    <source>
        <dbReference type="Proteomes" id="UP000694395"/>
    </source>
</evidence>
<protein>
    <submittedName>
        <fullName evidence="1">Uncharacterized protein</fullName>
    </submittedName>
</protein>
<proteinExistence type="predicted"/>
<dbReference type="Proteomes" id="UP000694395">
    <property type="component" value="Chromosome 11"/>
</dbReference>
<accession>A0A8C7QAT9</accession>
<dbReference type="Ensembl" id="ENSOMYT00000037007.2">
    <property type="protein sequence ID" value="ENSOMYP00000033919.2"/>
    <property type="gene ID" value="ENSOMYG00000015819.2"/>
</dbReference>
<reference evidence="1" key="3">
    <citation type="submission" date="2025-09" db="UniProtKB">
        <authorList>
            <consortium name="Ensembl"/>
        </authorList>
    </citation>
    <scope>IDENTIFICATION</scope>
</reference>
<reference evidence="1" key="2">
    <citation type="submission" date="2025-08" db="UniProtKB">
        <authorList>
            <consortium name="Ensembl"/>
        </authorList>
    </citation>
    <scope>IDENTIFICATION</scope>
</reference>